<dbReference type="AlphaFoldDB" id="A0A1M4TCD4"/>
<evidence type="ECO:0000313" key="3">
    <source>
        <dbReference type="EMBL" id="SHE42103.1"/>
    </source>
</evidence>
<organism evidence="3 4">
    <name type="scientific">Marinitoga hydrogenitolerans (strain DSM 16785 / JCM 12826 / AT1271)</name>
    <dbReference type="NCBI Taxonomy" id="1122195"/>
    <lineage>
        <taxon>Bacteria</taxon>
        <taxon>Thermotogati</taxon>
        <taxon>Thermotogota</taxon>
        <taxon>Thermotogae</taxon>
        <taxon>Petrotogales</taxon>
        <taxon>Petrotogaceae</taxon>
        <taxon>Marinitoga</taxon>
    </lineage>
</organism>
<accession>A0A1M4TCD4</accession>
<dbReference type="EMBL" id="FQUI01000004">
    <property type="protein sequence ID" value="SHE42103.1"/>
    <property type="molecule type" value="Genomic_DNA"/>
</dbReference>
<dbReference type="Pfam" id="PF01408">
    <property type="entry name" value="GFO_IDH_MocA"/>
    <property type="match status" value="1"/>
</dbReference>
<dbReference type="Gene3D" id="3.40.50.720">
    <property type="entry name" value="NAD(P)-binding Rossmann-like Domain"/>
    <property type="match status" value="1"/>
</dbReference>
<dbReference type="SUPFAM" id="SSF51735">
    <property type="entry name" value="NAD(P)-binding Rossmann-fold domains"/>
    <property type="match status" value="1"/>
</dbReference>
<dbReference type="InterPro" id="IPR000683">
    <property type="entry name" value="Gfo/Idh/MocA-like_OxRdtase_N"/>
</dbReference>
<name>A0A1M4TCD4_MARH1</name>
<reference evidence="3" key="1">
    <citation type="submission" date="2016-11" db="EMBL/GenBank/DDBJ databases">
        <authorList>
            <person name="Varghese N."/>
            <person name="Submissions S."/>
        </authorList>
    </citation>
    <scope>NUCLEOTIDE SEQUENCE [LARGE SCALE GENOMIC DNA]</scope>
    <source>
        <strain evidence="3">DSM 16785</strain>
    </source>
</reference>
<evidence type="ECO:0000259" key="2">
    <source>
        <dbReference type="Pfam" id="PF02894"/>
    </source>
</evidence>
<feature type="domain" description="Gfo/Idh/MocA-like oxidoreductase C-terminal" evidence="2">
    <location>
        <begin position="140"/>
        <end position="342"/>
    </location>
</feature>
<evidence type="ECO:0000259" key="1">
    <source>
        <dbReference type="Pfam" id="PF01408"/>
    </source>
</evidence>
<dbReference type="PANTHER" id="PTHR43249:SF1">
    <property type="entry name" value="D-GLUCOSIDE 3-DEHYDROGENASE"/>
    <property type="match status" value="1"/>
</dbReference>
<dbReference type="OrthoDB" id="9815825at2"/>
<dbReference type="Proteomes" id="UP000184334">
    <property type="component" value="Unassembled WGS sequence"/>
</dbReference>
<sequence length="361" mass="41118">MIRMALIGCGRIATKKHTEAIIKNKDLFELVAVVDPVIEKAENIARIMEEAGLKKPEIYTDYKEVLKREDIDMVSIATESGYHYQISIDAMNNGKHVLVEKPMALSTKAMDHMIQISNEKNLKLGVCFQNRFNPPIQELRKKLENGDFGKLLHGQISIRWNRNKSYYEQAPWRGTWELDGGTLMNQCTHGIDLLQWTFGEIDEVTGKIENFNHPYIEAEDFGSAIIKFKNGSVGIIEGTANVYPRNLEETLAVFGEKGTVVIGGLAVNKIETWRFENEDTHPFQNLPDPDTVYGAGHVPLYKDFYEAIIDDRKPYVSGEDGKKAIEIVLAIYKSSKEGKPVKFPFEFSTEEMENYFEKVRI</sequence>
<dbReference type="STRING" id="1122195.SAMN02745164_00396"/>
<comment type="caution">
    <text evidence="3">The sequence shown here is derived from an EMBL/GenBank/DDBJ whole genome shotgun (WGS) entry which is preliminary data.</text>
</comment>
<dbReference type="InterPro" id="IPR052515">
    <property type="entry name" value="Gfo/Idh/MocA_Oxidoreductase"/>
</dbReference>
<dbReference type="RefSeq" id="WP_072862905.1">
    <property type="nucleotide sequence ID" value="NZ_FQUI01000004.1"/>
</dbReference>
<dbReference type="SUPFAM" id="SSF55347">
    <property type="entry name" value="Glyceraldehyde-3-phosphate dehydrogenase-like, C-terminal domain"/>
    <property type="match status" value="1"/>
</dbReference>
<dbReference type="Gene3D" id="3.30.360.10">
    <property type="entry name" value="Dihydrodipicolinate Reductase, domain 2"/>
    <property type="match status" value="1"/>
</dbReference>
<gene>
    <name evidence="3" type="ORF">SAMN02745164_00396</name>
</gene>
<protein>
    <submittedName>
        <fullName evidence="3">Predicted dehydrogenase</fullName>
    </submittedName>
</protein>
<dbReference type="PANTHER" id="PTHR43249">
    <property type="entry name" value="UDP-N-ACETYL-2-AMINO-2-DEOXY-D-GLUCURONATE OXIDASE"/>
    <property type="match status" value="1"/>
</dbReference>
<dbReference type="Pfam" id="PF02894">
    <property type="entry name" value="GFO_IDH_MocA_C"/>
    <property type="match status" value="1"/>
</dbReference>
<dbReference type="GO" id="GO:0000166">
    <property type="term" value="F:nucleotide binding"/>
    <property type="evidence" value="ECO:0007669"/>
    <property type="project" value="InterPro"/>
</dbReference>
<evidence type="ECO:0000313" key="4">
    <source>
        <dbReference type="Proteomes" id="UP000184334"/>
    </source>
</evidence>
<dbReference type="InterPro" id="IPR004104">
    <property type="entry name" value="Gfo/Idh/MocA-like_OxRdtase_C"/>
</dbReference>
<dbReference type="InterPro" id="IPR036291">
    <property type="entry name" value="NAD(P)-bd_dom_sf"/>
</dbReference>
<keyword evidence="4" id="KW-1185">Reference proteome</keyword>
<proteinExistence type="predicted"/>
<feature type="domain" description="Gfo/Idh/MocA-like oxidoreductase N-terminal" evidence="1">
    <location>
        <begin position="2"/>
        <end position="126"/>
    </location>
</feature>